<dbReference type="Proteomes" id="UP000748025">
    <property type="component" value="Unassembled WGS sequence"/>
</dbReference>
<dbReference type="OrthoDB" id="58529at2759"/>
<evidence type="ECO:0000313" key="3">
    <source>
        <dbReference type="Proteomes" id="UP000748025"/>
    </source>
</evidence>
<dbReference type="EMBL" id="SRPW01000895">
    <property type="protein sequence ID" value="KAG6011354.1"/>
    <property type="molecule type" value="Genomic_DNA"/>
</dbReference>
<evidence type="ECO:0000313" key="2">
    <source>
        <dbReference type="EMBL" id="KAG6011354.1"/>
    </source>
</evidence>
<dbReference type="AlphaFoldDB" id="A0A9P7SZR1"/>
<dbReference type="GO" id="GO:0046394">
    <property type="term" value="P:carboxylic acid biosynthetic process"/>
    <property type="evidence" value="ECO:0007669"/>
    <property type="project" value="UniProtKB-ARBA"/>
</dbReference>
<sequence>MSARIFFMDGTYTLMRIPLDLYGVFLQPILRVLIPQTQSLHLDRNSTLGGPLEGISPDYQHGFMNVSVTHLECSIVCHTSWARAVFEPIIQSLPPQKAKTISSCTEPYIVLSVISTELDAANRVLELTSPLAAAGIPIFFITSFYSDFIVAPARERPNVIDALNERGFELFDDKASFFGSRKNSLSNPQQRQMQLRLLGASRRKTPPPFSNEYLQSGTFDLLRKRGITPYVAPDLEVIACSARDAAAFVDAYARITCVVGREIYPAAIDRENWIERVETKFYLAIVSLLLSQPRFASVTLARDDPPSLLLDKNLLHLFGNSAVGDMDAILIPIFLDLVSLPTEVTGIVCVVSGRLVQELKMKATSELSYLSTARAGVVMLPKQQAIKALEILRPLMEPQVQELDRKEKGWRRK</sequence>
<feature type="domain" description="CASTOR ACT" evidence="1">
    <location>
        <begin position="105"/>
        <end position="165"/>
    </location>
</feature>
<protein>
    <recommendedName>
        <fullName evidence="1">CASTOR ACT domain-containing protein</fullName>
    </recommendedName>
</protein>
<dbReference type="GO" id="GO:0006520">
    <property type="term" value="P:amino acid metabolic process"/>
    <property type="evidence" value="ECO:0007669"/>
    <property type="project" value="UniProtKB-ARBA"/>
</dbReference>
<dbReference type="PANTHER" id="PTHR31131">
    <property type="entry name" value="CHROMOSOME 1, WHOLE GENOME SHOTGUN SEQUENCE"/>
    <property type="match status" value="1"/>
</dbReference>
<comment type="caution">
    <text evidence="2">The sequence shown here is derived from an EMBL/GenBank/DDBJ whole genome shotgun (WGS) entry which is preliminary data.</text>
</comment>
<organism evidence="2 3">
    <name type="scientific">Claviceps pusilla</name>
    <dbReference type="NCBI Taxonomy" id="123648"/>
    <lineage>
        <taxon>Eukaryota</taxon>
        <taxon>Fungi</taxon>
        <taxon>Dikarya</taxon>
        <taxon>Ascomycota</taxon>
        <taxon>Pezizomycotina</taxon>
        <taxon>Sordariomycetes</taxon>
        <taxon>Hypocreomycetidae</taxon>
        <taxon>Hypocreales</taxon>
        <taxon>Clavicipitaceae</taxon>
        <taxon>Claviceps</taxon>
    </lineage>
</organism>
<name>A0A9P7SZR1_9HYPO</name>
<gene>
    <name evidence="2" type="ORF">E4U43_008369</name>
</gene>
<reference evidence="2" key="1">
    <citation type="journal article" date="2020" name="bioRxiv">
        <title>Whole genome comparisons of ergot fungi reveals the divergence and evolution of species within the genus Claviceps are the result of varying mechanisms driving genome evolution and host range expansion.</title>
        <authorList>
            <person name="Wyka S.A."/>
            <person name="Mondo S.J."/>
            <person name="Liu M."/>
            <person name="Dettman J."/>
            <person name="Nalam V."/>
            <person name="Broders K.D."/>
        </authorList>
    </citation>
    <scope>NUCLEOTIDE SEQUENCE</scope>
    <source>
        <strain evidence="2">CCC 602</strain>
    </source>
</reference>
<dbReference type="Pfam" id="PF13840">
    <property type="entry name" value="ACT_7"/>
    <property type="match status" value="1"/>
</dbReference>
<dbReference type="Gene3D" id="3.30.2130.10">
    <property type="entry name" value="VC0802-like"/>
    <property type="match status" value="1"/>
</dbReference>
<dbReference type="InterPro" id="IPR051719">
    <property type="entry name" value="CASTOR_mTORC1"/>
</dbReference>
<dbReference type="InterPro" id="IPR045865">
    <property type="entry name" value="ACT-like_dom_sf"/>
</dbReference>
<accession>A0A9P7SZR1</accession>
<dbReference type="PANTHER" id="PTHR31131:SF6">
    <property type="entry name" value="CASTOR ACT DOMAIN-CONTAINING PROTEIN"/>
    <property type="match status" value="1"/>
</dbReference>
<dbReference type="SUPFAM" id="SSF55021">
    <property type="entry name" value="ACT-like"/>
    <property type="match status" value="1"/>
</dbReference>
<proteinExistence type="predicted"/>
<keyword evidence="3" id="KW-1185">Reference proteome</keyword>
<dbReference type="InterPro" id="IPR027795">
    <property type="entry name" value="CASTOR_ACT_dom"/>
</dbReference>
<evidence type="ECO:0000259" key="1">
    <source>
        <dbReference type="Pfam" id="PF13840"/>
    </source>
</evidence>